<sequence>MRIYNDPANGKPSSHGPQLKKAYYMKSALEEAVKEQYFTQLADVTAMPKNSGKMIERYVHIPLLDDRNINDQGIDATGKKIKDGNLYGSSKDIGTITAKMPLVSEVGGRVNRVGFTRKTIKGTFQKYGYFTDYTQESMDFDTEEDLEAQVTKSMVNAANEITEDLLQIDLINSAGVVVYGGAATEEAEVDETSLVKYEDFARLSVTLDNNRTPKNTKIISGSRMVDTRTINAARVMYAGSEVIQHLRKMKDYHGEKAFISVEQYANGGEILRGEVGTIDQFRIIIVPEMMKWAGKGKAVGDDKAIHTTDGKADIFPMLVVGSESFTTIGFQTSGKSTKFVIYHKKPGEATANADDPFGERGFMSIKWYYGFMVLRPERIALIKTALPL</sequence>
<dbReference type="KEGG" id="vg:18504223"/>
<evidence type="ECO:0000313" key="2">
    <source>
        <dbReference type="Proteomes" id="UP000017656"/>
    </source>
</evidence>
<gene>
    <name evidence="1" type="ORF">Presley_85</name>
</gene>
<keyword evidence="2" id="KW-1185">Reference proteome</keyword>
<accession>U5PZS8</accession>
<evidence type="ECO:0000313" key="1">
    <source>
        <dbReference type="EMBL" id="AGY48152.1"/>
    </source>
</evidence>
<dbReference type="EMBL" id="KF669658">
    <property type="protein sequence ID" value="AGY48152.1"/>
    <property type="molecule type" value="Genomic_DNA"/>
</dbReference>
<dbReference type="OrthoDB" id="2832at10239"/>
<dbReference type="RefSeq" id="YP_009007653.1">
    <property type="nucleotide sequence ID" value="NC_023581.1"/>
</dbReference>
<dbReference type="Proteomes" id="UP000017656">
    <property type="component" value="Segment"/>
</dbReference>
<reference evidence="1 2" key="1">
    <citation type="journal article" date="2013" name="Genome Announc.">
        <title>Complete Genome of Acinetobacter baumannii N4-Like Podophage Presley.</title>
        <authorList>
            <person name="Farmer N.G."/>
            <person name="Wood T.L."/>
            <person name="Chamakura K.R."/>
            <person name="Kuty Everett G.F."/>
        </authorList>
    </citation>
    <scope>NUCLEOTIDE SEQUENCE [LARGE SCALE GENOMIC DNA]</scope>
</reference>
<protein>
    <submittedName>
        <fullName evidence="1">Major capsid protein</fullName>
    </submittedName>
</protein>
<organism evidence="1 2">
    <name type="scientific">Acinetobacter phage Presley</name>
    <dbReference type="NCBI Taxonomy" id="1406780"/>
    <lineage>
        <taxon>Viruses</taxon>
        <taxon>Duplodnaviria</taxon>
        <taxon>Heunggongvirae</taxon>
        <taxon>Uroviricota</taxon>
        <taxon>Caudoviricetes</taxon>
        <taxon>Schitoviridae</taxon>
        <taxon>Presleyvirus</taxon>
        <taxon>Presleyvirus presley</taxon>
    </lineage>
</organism>
<name>U5PZS8_9CAUD</name>
<dbReference type="NCBIfam" id="TIGR04387">
    <property type="entry name" value="capsid_maj_N4"/>
    <property type="match status" value="1"/>
</dbReference>
<proteinExistence type="predicted"/>
<dbReference type="Pfam" id="PF25209">
    <property type="entry name" value="Phage_capsid_4"/>
    <property type="match status" value="1"/>
</dbReference>
<dbReference type="GeneID" id="18504223"/>